<protein>
    <recommendedName>
        <fullName evidence="1">Hsr-9 Tudor domain-containing protein</fullName>
    </recommendedName>
</protein>
<organism evidence="2 3">
    <name type="scientific">Parelaphostrongylus tenuis</name>
    <name type="common">Meningeal worm</name>
    <dbReference type="NCBI Taxonomy" id="148309"/>
    <lineage>
        <taxon>Eukaryota</taxon>
        <taxon>Metazoa</taxon>
        <taxon>Ecdysozoa</taxon>
        <taxon>Nematoda</taxon>
        <taxon>Chromadorea</taxon>
        <taxon>Rhabditida</taxon>
        <taxon>Rhabditina</taxon>
        <taxon>Rhabditomorpha</taxon>
        <taxon>Strongyloidea</taxon>
        <taxon>Metastrongylidae</taxon>
        <taxon>Parelaphostrongylus</taxon>
    </lineage>
</organism>
<dbReference type="Proteomes" id="UP001196413">
    <property type="component" value="Unassembled WGS sequence"/>
</dbReference>
<feature type="domain" description="Hsr-9 Tudor" evidence="1">
    <location>
        <begin position="7"/>
        <end position="68"/>
    </location>
</feature>
<sequence>MVWDVSKVNFVEDDVVKDVPPAGVIPLRALDRDKDCYFSDGNQKDRLAARVVRGPNANCAVAWMKAEF</sequence>
<evidence type="ECO:0000313" key="3">
    <source>
        <dbReference type="Proteomes" id="UP001196413"/>
    </source>
</evidence>
<dbReference type="InterPro" id="IPR056492">
    <property type="entry name" value="SH3_Hsr9"/>
</dbReference>
<evidence type="ECO:0000259" key="1">
    <source>
        <dbReference type="Pfam" id="PF24680"/>
    </source>
</evidence>
<dbReference type="Pfam" id="PF24680">
    <property type="entry name" value="SH3_Hsr9"/>
    <property type="match status" value="1"/>
</dbReference>
<gene>
    <name evidence="2" type="ORF">KIN20_006435</name>
</gene>
<reference evidence="2" key="1">
    <citation type="submission" date="2021-06" db="EMBL/GenBank/DDBJ databases">
        <title>Parelaphostrongylus tenuis whole genome reference sequence.</title>
        <authorList>
            <person name="Garwood T.J."/>
            <person name="Larsen P.A."/>
            <person name="Fountain-Jones N.M."/>
            <person name="Garbe J.R."/>
            <person name="Macchietto M.G."/>
            <person name="Kania S.A."/>
            <person name="Gerhold R.W."/>
            <person name="Richards J.E."/>
            <person name="Wolf T.M."/>
        </authorList>
    </citation>
    <scope>NUCLEOTIDE SEQUENCE</scope>
    <source>
        <strain evidence="2">MNPRO001-30</strain>
        <tissue evidence="2">Meninges</tissue>
    </source>
</reference>
<name>A0AAD5QGP2_PARTN</name>
<dbReference type="AlphaFoldDB" id="A0AAD5QGP2"/>
<evidence type="ECO:0000313" key="2">
    <source>
        <dbReference type="EMBL" id="KAJ1350607.1"/>
    </source>
</evidence>
<dbReference type="EMBL" id="JAHQIW010000900">
    <property type="protein sequence ID" value="KAJ1350607.1"/>
    <property type="molecule type" value="Genomic_DNA"/>
</dbReference>
<accession>A0AAD5QGP2</accession>
<proteinExistence type="predicted"/>
<keyword evidence="3" id="KW-1185">Reference proteome</keyword>
<comment type="caution">
    <text evidence="2">The sequence shown here is derived from an EMBL/GenBank/DDBJ whole genome shotgun (WGS) entry which is preliminary data.</text>
</comment>